<evidence type="ECO:0000256" key="1">
    <source>
        <dbReference type="SAM" id="MobiDB-lite"/>
    </source>
</evidence>
<dbReference type="PANTHER" id="PTHR39515:SF2">
    <property type="entry name" value="HTH-TYPE TRANSCRIPTIONAL REGULATOR RV0880"/>
    <property type="match status" value="1"/>
</dbReference>
<dbReference type="InterPro" id="IPR052526">
    <property type="entry name" value="HTH-type_Bedaq_tolerance"/>
</dbReference>
<feature type="region of interest" description="Disordered" evidence="1">
    <location>
        <begin position="1"/>
        <end position="55"/>
    </location>
</feature>
<name>A0ABP6DKI0_9ACTN</name>
<keyword evidence="4" id="KW-1185">Reference proteome</keyword>
<gene>
    <name evidence="3" type="ORF">GCM10009864_07840</name>
</gene>
<dbReference type="Gene3D" id="1.10.287.100">
    <property type="match status" value="1"/>
</dbReference>
<evidence type="ECO:0000313" key="3">
    <source>
        <dbReference type="EMBL" id="GAA2647372.1"/>
    </source>
</evidence>
<dbReference type="InterPro" id="IPR036390">
    <property type="entry name" value="WH_DNA-bd_sf"/>
</dbReference>
<dbReference type="InterPro" id="IPR036388">
    <property type="entry name" value="WH-like_DNA-bd_sf"/>
</dbReference>
<feature type="domain" description="HTH marR-type" evidence="2">
    <location>
        <begin position="72"/>
        <end position="208"/>
    </location>
</feature>
<dbReference type="SMART" id="SM00347">
    <property type="entry name" value="HTH_MARR"/>
    <property type="match status" value="1"/>
</dbReference>
<protein>
    <recommendedName>
        <fullName evidence="2">HTH marR-type domain-containing protein</fullName>
    </recommendedName>
</protein>
<comment type="caution">
    <text evidence="3">The sequence shown here is derived from an EMBL/GenBank/DDBJ whole genome shotgun (WGS) entry which is preliminary data.</text>
</comment>
<accession>A0ABP6DKI0</accession>
<proteinExistence type="predicted"/>
<dbReference type="InterPro" id="IPR000835">
    <property type="entry name" value="HTH_MarR-typ"/>
</dbReference>
<feature type="compositionally biased region" description="Low complexity" evidence="1">
    <location>
        <begin position="18"/>
        <end position="40"/>
    </location>
</feature>
<sequence>MEATVSPVTDRGKTISQRGAAVGYAGPRAGPARPLRPTGRAGRGAGRPGERQENLQVSLSDSYARSMPDKDQERLATDLGATVSLLMRRLRAASPQGELSPTQRAVLARIDADGPSTIAALARAELVRPQSMRVTVGALEERGILARSPHPTDGRQVVFSLTEEGRRVLGDVRAAKHDWLAVAVAERLTGEERRTLAAATALIRRLTEE</sequence>
<dbReference type="PROSITE" id="PS50995">
    <property type="entry name" value="HTH_MARR_2"/>
    <property type="match status" value="1"/>
</dbReference>
<evidence type="ECO:0000313" key="4">
    <source>
        <dbReference type="Proteomes" id="UP001500994"/>
    </source>
</evidence>
<organism evidence="3 4">
    <name type="scientific">Streptomyces lunalinharesii</name>
    <dbReference type="NCBI Taxonomy" id="333384"/>
    <lineage>
        <taxon>Bacteria</taxon>
        <taxon>Bacillati</taxon>
        <taxon>Actinomycetota</taxon>
        <taxon>Actinomycetes</taxon>
        <taxon>Kitasatosporales</taxon>
        <taxon>Streptomycetaceae</taxon>
        <taxon>Streptomyces</taxon>
    </lineage>
</organism>
<dbReference type="SUPFAM" id="SSF46785">
    <property type="entry name" value="Winged helix' DNA-binding domain"/>
    <property type="match status" value="1"/>
</dbReference>
<dbReference type="Gene3D" id="1.10.10.10">
    <property type="entry name" value="Winged helix-like DNA-binding domain superfamily/Winged helix DNA-binding domain"/>
    <property type="match status" value="1"/>
</dbReference>
<dbReference type="PANTHER" id="PTHR39515">
    <property type="entry name" value="CONSERVED PROTEIN"/>
    <property type="match status" value="1"/>
</dbReference>
<dbReference type="Pfam" id="PF01047">
    <property type="entry name" value="MarR"/>
    <property type="match status" value="1"/>
</dbReference>
<dbReference type="EMBL" id="BAAARK010000001">
    <property type="protein sequence ID" value="GAA2647372.1"/>
    <property type="molecule type" value="Genomic_DNA"/>
</dbReference>
<reference evidence="4" key="1">
    <citation type="journal article" date="2019" name="Int. J. Syst. Evol. Microbiol.">
        <title>The Global Catalogue of Microorganisms (GCM) 10K type strain sequencing project: providing services to taxonomists for standard genome sequencing and annotation.</title>
        <authorList>
            <consortium name="The Broad Institute Genomics Platform"/>
            <consortium name="The Broad Institute Genome Sequencing Center for Infectious Disease"/>
            <person name="Wu L."/>
            <person name="Ma J."/>
        </authorList>
    </citation>
    <scope>NUCLEOTIDE SEQUENCE [LARGE SCALE GENOMIC DNA]</scope>
    <source>
        <strain evidence="4">JCM 16374</strain>
    </source>
</reference>
<dbReference type="Proteomes" id="UP001500994">
    <property type="component" value="Unassembled WGS sequence"/>
</dbReference>
<evidence type="ECO:0000259" key="2">
    <source>
        <dbReference type="PROSITE" id="PS50995"/>
    </source>
</evidence>